<accession>A0A382P0Q0</accession>
<keyword evidence="1" id="KW-0472">Membrane</keyword>
<dbReference type="AlphaFoldDB" id="A0A382P0Q0"/>
<dbReference type="EMBL" id="UINC01104086">
    <property type="protein sequence ID" value="SVC66979.1"/>
    <property type="molecule type" value="Genomic_DNA"/>
</dbReference>
<keyword evidence="1" id="KW-1133">Transmembrane helix</keyword>
<feature type="transmembrane region" description="Helical" evidence="1">
    <location>
        <begin position="85"/>
        <end position="103"/>
    </location>
</feature>
<keyword evidence="1" id="KW-0812">Transmembrane</keyword>
<feature type="non-terminal residue" evidence="2">
    <location>
        <position position="126"/>
    </location>
</feature>
<evidence type="ECO:0000256" key="1">
    <source>
        <dbReference type="SAM" id="Phobius"/>
    </source>
</evidence>
<organism evidence="2">
    <name type="scientific">marine metagenome</name>
    <dbReference type="NCBI Taxonomy" id="408172"/>
    <lineage>
        <taxon>unclassified sequences</taxon>
        <taxon>metagenomes</taxon>
        <taxon>ecological metagenomes</taxon>
    </lineage>
</organism>
<reference evidence="2" key="1">
    <citation type="submission" date="2018-05" db="EMBL/GenBank/DDBJ databases">
        <authorList>
            <person name="Lanie J.A."/>
            <person name="Ng W.-L."/>
            <person name="Kazmierczak K.M."/>
            <person name="Andrzejewski T.M."/>
            <person name="Davidsen T.M."/>
            <person name="Wayne K.J."/>
            <person name="Tettelin H."/>
            <person name="Glass J.I."/>
            <person name="Rusch D."/>
            <person name="Podicherti R."/>
            <person name="Tsui H.-C.T."/>
            <person name="Winkler M.E."/>
        </authorList>
    </citation>
    <scope>NUCLEOTIDE SEQUENCE</scope>
</reference>
<evidence type="ECO:0000313" key="2">
    <source>
        <dbReference type="EMBL" id="SVC66979.1"/>
    </source>
</evidence>
<feature type="transmembrane region" description="Helical" evidence="1">
    <location>
        <begin position="52"/>
        <end position="78"/>
    </location>
</feature>
<name>A0A382P0Q0_9ZZZZ</name>
<protein>
    <recommendedName>
        <fullName evidence="3">Glycosyltransferase RgtA/B/C/D-like domain-containing protein</fullName>
    </recommendedName>
</protein>
<feature type="transmembrane region" description="Helical" evidence="1">
    <location>
        <begin position="12"/>
        <end position="32"/>
    </location>
</feature>
<evidence type="ECO:0008006" key="3">
    <source>
        <dbReference type="Google" id="ProtNLM"/>
    </source>
</evidence>
<gene>
    <name evidence="2" type="ORF">METZ01_LOCUS319833</name>
</gene>
<sequence length="126" mass="14129">MSPKINSLNEKIYLYIVAVIVLGFTCFVRFRFLEVPLERDEGEYAYMGWQLMLGFLPDVGSMLLPGIHLVYAAILTIFGQTHSSIHLALLFTNIATSFLIFLLGKHLYDESVGIFSGASFLVMTLS</sequence>
<proteinExistence type="predicted"/>